<gene>
    <name evidence="10" type="ORF">U0042_23825</name>
</gene>
<dbReference type="Pfam" id="PF13374">
    <property type="entry name" value="TPR_10"/>
    <property type="match status" value="1"/>
</dbReference>
<dbReference type="RefSeq" id="WP_114813655.1">
    <property type="nucleotide sequence ID" value="NZ_CP139965.1"/>
</dbReference>
<feature type="repeat" description="TPR" evidence="8">
    <location>
        <begin position="71"/>
        <end position="104"/>
    </location>
</feature>
<dbReference type="Gene3D" id="3.40.50.2000">
    <property type="entry name" value="Glycogen Phosphorylase B"/>
    <property type="match status" value="1"/>
</dbReference>
<evidence type="ECO:0000256" key="4">
    <source>
        <dbReference type="ARBA" id="ARBA00022676"/>
    </source>
</evidence>
<evidence type="ECO:0000256" key="7">
    <source>
        <dbReference type="ARBA" id="ARBA00022803"/>
    </source>
</evidence>
<dbReference type="Gene3D" id="1.25.40.10">
    <property type="entry name" value="Tetratricopeptide repeat domain"/>
    <property type="match status" value="4"/>
</dbReference>
<proteinExistence type="inferred from homology"/>
<dbReference type="PROSITE" id="PS50005">
    <property type="entry name" value="TPR"/>
    <property type="match status" value="7"/>
</dbReference>
<comment type="pathway">
    <text evidence="1">Protein modification; protein glycosylation.</text>
</comment>
<feature type="repeat" description="TPR" evidence="8">
    <location>
        <begin position="343"/>
        <end position="376"/>
    </location>
</feature>
<dbReference type="Pfam" id="PF13432">
    <property type="entry name" value="TPR_16"/>
    <property type="match status" value="2"/>
</dbReference>
<dbReference type="Pfam" id="PF14559">
    <property type="entry name" value="TPR_19"/>
    <property type="match status" value="1"/>
</dbReference>
<feature type="repeat" description="TPR" evidence="8">
    <location>
        <begin position="139"/>
        <end position="172"/>
    </location>
</feature>
<dbReference type="SMART" id="SM00028">
    <property type="entry name" value="TPR"/>
    <property type="match status" value="11"/>
</dbReference>
<dbReference type="Pfam" id="PF13424">
    <property type="entry name" value="TPR_12"/>
    <property type="match status" value="2"/>
</dbReference>
<keyword evidence="6" id="KW-0677">Repeat</keyword>
<dbReference type="Pfam" id="PF13844">
    <property type="entry name" value="Glyco_transf_41"/>
    <property type="match status" value="2"/>
</dbReference>
<name>A0ABZ0WI90_9BURK</name>
<dbReference type="PANTHER" id="PTHR44835">
    <property type="entry name" value="UDP-N-ACETYLGLUCOSAMINE--PEPTIDE N-ACETYLGLUCOSAMINYLTRANSFERASE SPINDLY-RELATED"/>
    <property type="match status" value="1"/>
</dbReference>
<dbReference type="PANTHER" id="PTHR44835:SF1">
    <property type="entry name" value="PROTEIN O-GLCNAC TRANSFERASE"/>
    <property type="match status" value="1"/>
</dbReference>
<evidence type="ECO:0000256" key="2">
    <source>
        <dbReference type="ARBA" id="ARBA00005386"/>
    </source>
</evidence>
<evidence type="ECO:0000256" key="5">
    <source>
        <dbReference type="ARBA" id="ARBA00022679"/>
    </source>
</evidence>
<keyword evidence="11" id="KW-1185">Reference proteome</keyword>
<feature type="repeat" description="TPR" evidence="8">
    <location>
        <begin position="241"/>
        <end position="274"/>
    </location>
</feature>
<dbReference type="SUPFAM" id="SSF53756">
    <property type="entry name" value="UDP-Glycosyltransferase/glycogen phosphorylase"/>
    <property type="match status" value="1"/>
</dbReference>
<sequence>MSIEERFAEAKARHLAGDLAAARELYHGILAIAPSNHEVTFRLGILALQTGQTDEALVWVGLARQQHPAEPRYCLGEGQILATLGRYEQAVRTYREALAHAPASIDAWFALASVLEASGDRAGAIGAYAALLELDAFHADTLNNLGNCYRQQGDIAQAEGAYRRALAAQPAHASALANLATLLQTRGHLDEAVALLRETVVAEPGVAAHRVNLGVALAEQREHAEATAVLEQARALDPQHADAAYNLASVLHAQGRREEARAHYLSAIALAPAHADAHNNLGNLFKELGDHEAAAAAFESAIRARPGFVAAYNNAGSLARALGRMDDAEARYRAALAADPRHSASWNNLGNVLKDTGALDEALDCYRRALDCDPHNVVAHSNLAYGLTFQTEDGYAVLDECKRFAARHEAPLLAGAPSHANRRDPHKRLRVGYVSADFRDHCQSLFTAPLFAHHDHEAFEIVCYSSVVRPDTFTQRIAGWADVWRDVRTLDDAQLAQTVRDDGIDILVDLTMHMADGRPLLFARQPAPVQVAWLAYPGTTGSRAIGYRLTDPWLDPAGDPHVDSQYSERSVRLPDSFWCYDPHSSVPPVEPSPQRPGEQFTFGCLNNPCKLTDRTLGMWAPVMRAVPEARLVLMAPSGQVRERLAARLAAHGIDMQRVVFRAFRPREQYLETYREIDLALDTFPYNGHTTSLDALWMGVPVVTRMGRSVVGRGGLSQLANLGLTELAASTDEQFVRLAVDLAHDTQRLATLRASLRPRMTQSPLMDGARFAANVERAYRQMWAQWCA</sequence>
<evidence type="ECO:0000256" key="1">
    <source>
        <dbReference type="ARBA" id="ARBA00004922"/>
    </source>
</evidence>
<protein>
    <recommendedName>
        <fullName evidence="3">protein O-GlcNAc transferase</fullName>
        <ecNumber evidence="3">2.4.1.255</ecNumber>
    </recommendedName>
</protein>
<dbReference type="PROSITE" id="PS50293">
    <property type="entry name" value="TPR_REGION"/>
    <property type="match status" value="3"/>
</dbReference>
<comment type="similarity">
    <text evidence="2">Belongs to the glycosyltransferase 41 family. O-GlcNAc transferase subfamily.</text>
</comment>
<feature type="repeat" description="TPR" evidence="8">
    <location>
        <begin position="309"/>
        <end position="342"/>
    </location>
</feature>
<evidence type="ECO:0000256" key="8">
    <source>
        <dbReference type="PROSITE-ProRule" id="PRU00339"/>
    </source>
</evidence>
<organism evidence="10 11">
    <name type="scientific">Paraburkholderia kururiensis</name>
    <dbReference type="NCBI Taxonomy" id="984307"/>
    <lineage>
        <taxon>Bacteria</taxon>
        <taxon>Pseudomonadati</taxon>
        <taxon>Pseudomonadota</taxon>
        <taxon>Betaproteobacteria</taxon>
        <taxon>Burkholderiales</taxon>
        <taxon>Burkholderiaceae</taxon>
        <taxon>Paraburkholderia</taxon>
    </lineage>
</organism>
<feature type="repeat" description="TPR" evidence="8">
    <location>
        <begin position="207"/>
        <end position="240"/>
    </location>
</feature>
<evidence type="ECO:0000259" key="9">
    <source>
        <dbReference type="Pfam" id="PF13844"/>
    </source>
</evidence>
<dbReference type="Proteomes" id="UP001325479">
    <property type="component" value="Chromosome"/>
</dbReference>
<dbReference type="EC" id="2.4.1.255" evidence="3"/>
<keyword evidence="7 8" id="KW-0802">TPR repeat</keyword>
<dbReference type="EMBL" id="CP139965">
    <property type="protein sequence ID" value="WQD77069.1"/>
    <property type="molecule type" value="Genomic_DNA"/>
</dbReference>
<feature type="domain" description="O-GlcNAc transferase C-terminal" evidence="9">
    <location>
        <begin position="423"/>
        <end position="582"/>
    </location>
</feature>
<dbReference type="InterPro" id="IPR011990">
    <property type="entry name" value="TPR-like_helical_dom_sf"/>
</dbReference>
<feature type="repeat" description="TPR" evidence="8">
    <location>
        <begin position="275"/>
        <end position="308"/>
    </location>
</feature>
<keyword evidence="4" id="KW-0328">Glycosyltransferase</keyword>
<dbReference type="SUPFAM" id="SSF48452">
    <property type="entry name" value="TPR-like"/>
    <property type="match status" value="2"/>
</dbReference>
<accession>A0ABZ0WI90</accession>
<evidence type="ECO:0000256" key="6">
    <source>
        <dbReference type="ARBA" id="ARBA00022737"/>
    </source>
</evidence>
<dbReference type="InterPro" id="IPR019734">
    <property type="entry name" value="TPR_rpt"/>
</dbReference>
<keyword evidence="5" id="KW-0808">Transferase</keyword>
<evidence type="ECO:0000313" key="11">
    <source>
        <dbReference type="Proteomes" id="UP001325479"/>
    </source>
</evidence>
<dbReference type="InterPro" id="IPR029489">
    <property type="entry name" value="OGT/SEC/SPY_C"/>
</dbReference>
<dbReference type="Gene3D" id="3.40.50.11380">
    <property type="match status" value="1"/>
</dbReference>
<evidence type="ECO:0000313" key="10">
    <source>
        <dbReference type="EMBL" id="WQD77069.1"/>
    </source>
</evidence>
<evidence type="ECO:0000256" key="3">
    <source>
        <dbReference type="ARBA" id="ARBA00011970"/>
    </source>
</evidence>
<dbReference type="InterPro" id="IPR051939">
    <property type="entry name" value="Glycosyltr_41/O-GlcNAc_trsf"/>
</dbReference>
<feature type="domain" description="O-GlcNAc transferase C-terminal" evidence="9">
    <location>
        <begin position="596"/>
        <end position="773"/>
    </location>
</feature>
<reference evidence="10 11" key="1">
    <citation type="submission" date="2023-12" db="EMBL/GenBank/DDBJ databases">
        <title>Genome sequencing and assembly of bacterial species from a model synthetic community.</title>
        <authorList>
            <person name="Hogle S.L."/>
        </authorList>
    </citation>
    <scope>NUCLEOTIDE SEQUENCE [LARGE SCALE GENOMIC DNA]</scope>
    <source>
        <strain evidence="10 11">HAMBI 2494</strain>
    </source>
</reference>